<dbReference type="STRING" id="883161.HMPREF9306_01592"/>
<evidence type="ECO:0000313" key="3">
    <source>
        <dbReference type="Proteomes" id="UP000014417"/>
    </source>
</evidence>
<feature type="transmembrane region" description="Helical" evidence="1">
    <location>
        <begin position="23"/>
        <end position="46"/>
    </location>
</feature>
<dbReference type="AlphaFoldDB" id="S2W0Y1"/>
<organism evidence="2 3">
    <name type="scientific">Propionimicrobium lymphophilum ACS-093-V-SCH5</name>
    <dbReference type="NCBI Taxonomy" id="883161"/>
    <lineage>
        <taxon>Bacteria</taxon>
        <taxon>Bacillati</taxon>
        <taxon>Actinomycetota</taxon>
        <taxon>Actinomycetes</taxon>
        <taxon>Propionibacteriales</taxon>
        <taxon>Propionibacteriaceae</taxon>
        <taxon>Propionimicrobium</taxon>
    </lineage>
</organism>
<accession>S2W0Y1</accession>
<dbReference type="Proteomes" id="UP000014417">
    <property type="component" value="Unassembled WGS sequence"/>
</dbReference>
<gene>
    <name evidence="2" type="ORF">HMPREF9306_01592</name>
</gene>
<sequence>MAVSVKESRREYFVGGALQTQSWWLFGISRLDLIAGGIGLGGLVVFVSLRQPILGIVTFILSAVVIVGSRIRTLAGKTTSEQASGFFTRLLLAWAGFNRHDGRGRPAAFGDMQVVAVEVSGHELGLVETGKGAGACLSAVFKLDPQTVGAGDWGSDDWRAAQMSRLVSRLGASSYPVEAIQIISRVYPTDFREWRKWQDAHLSSTSSELNQAISQVSDDVAGMTCSVETYLAVKIPMNRLAGWATSQGVRPQSREDLYEIAASVLDSLVADAASFGLRPVKVLSPSGLQSLLRGWLDCSFFLDEPVVGHDDDWWPVAPWRVLPGDRGLVVDGQKGFWLHSAGVIKAGDWPAWTVHADLLAELVRDVEPGQIRTVSVTWVPMSQKYAMERARASSAMAQAGQEQLNKKGSVGSGVEEDQQDAAHWLLRDLRSGASGVGVVARVGVAGRDVSALNRSRAGADRIAVGAGMRISWCDGDQVRGVVAGLPLGMGARQIKQRGLF</sequence>
<comment type="caution">
    <text evidence="2">The sequence shown here is derived from an EMBL/GenBank/DDBJ whole genome shotgun (WGS) entry which is preliminary data.</text>
</comment>
<dbReference type="OrthoDB" id="3698573at2"/>
<keyword evidence="3" id="KW-1185">Reference proteome</keyword>
<feature type="transmembrane region" description="Helical" evidence="1">
    <location>
        <begin position="53"/>
        <end position="71"/>
    </location>
</feature>
<keyword evidence="1" id="KW-0472">Membrane</keyword>
<evidence type="ECO:0000256" key="1">
    <source>
        <dbReference type="SAM" id="Phobius"/>
    </source>
</evidence>
<protein>
    <recommendedName>
        <fullName evidence="4">Type VII secretion protein EccE</fullName>
    </recommendedName>
</protein>
<reference evidence="2 3" key="1">
    <citation type="submission" date="2013-04" db="EMBL/GenBank/DDBJ databases">
        <title>The Genome Sequence of Propionimicrobium lymphophilum ACS-093-V-SCH5.</title>
        <authorList>
            <consortium name="The Broad Institute Genomics Platform"/>
            <person name="Earl A."/>
            <person name="Ward D."/>
            <person name="Feldgarden M."/>
            <person name="Gevers D."/>
            <person name="Saerens B."/>
            <person name="Vaneechoutte M."/>
            <person name="Walker B."/>
            <person name="Young S."/>
            <person name="Zeng Q."/>
            <person name="Gargeya S."/>
            <person name="Fitzgerald M."/>
            <person name="Haas B."/>
            <person name="Abouelleil A."/>
            <person name="Allen A.W."/>
            <person name="Alvarado L."/>
            <person name="Arachchi H.M."/>
            <person name="Berlin A.M."/>
            <person name="Chapman S.B."/>
            <person name="Gainer-Dewar J."/>
            <person name="Goldberg J."/>
            <person name="Griggs A."/>
            <person name="Gujja S."/>
            <person name="Hansen M."/>
            <person name="Howarth C."/>
            <person name="Imamovic A."/>
            <person name="Ireland A."/>
            <person name="Larimer J."/>
            <person name="McCowan C."/>
            <person name="Murphy C."/>
            <person name="Pearson M."/>
            <person name="Poon T.W."/>
            <person name="Priest M."/>
            <person name="Roberts A."/>
            <person name="Saif S."/>
            <person name="Shea T."/>
            <person name="Sisk P."/>
            <person name="Sykes S."/>
            <person name="Wortman J."/>
            <person name="Nusbaum C."/>
            <person name="Birren B."/>
        </authorList>
    </citation>
    <scope>NUCLEOTIDE SEQUENCE [LARGE SCALE GENOMIC DNA]</scope>
    <source>
        <strain evidence="2 3">ACS-093-V-SCH5</strain>
    </source>
</reference>
<proteinExistence type="predicted"/>
<dbReference type="HOGENOM" id="CLU_544963_0_0_11"/>
<evidence type="ECO:0000313" key="2">
    <source>
        <dbReference type="EMBL" id="EPD32030.1"/>
    </source>
</evidence>
<dbReference type="RefSeq" id="WP_016456410.1">
    <property type="nucleotide sequence ID" value="NZ_KE150269.1"/>
</dbReference>
<dbReference type="NCBIfam" id="NF042935">
    <property type="entry name" value="SCO6880_fam"/>
    <property type="match status" value="1"/>
</dbReference>
<name>S2W0Y1_9ACTN</name>
<dbReference type="InterPro" id="IPR049978">
    <property type="entry name" value="SCO6880-like"/>
</dbReference>
<keyword evidence="1" id="KW-1133">Transmembrane helix</keyword>
<keyword evidence="1" id="KW-0812">Transmembrane</keyword>
<evidence type="ECO:0008006" key="4">
    <source>
        <dbReference type="Google" id="ProtNLM"/>
    </source>
</evidence>
<dbReference type="EMBL" id="AGZR01000009">
    <property type="protein sequence ID" value="EPD32030.1"/>
    <property type="molecule type" value="Genomic_DNA"/>
</dbReference>